<name>A0A845L7F7_9FIRM</name>
<proteinExistence type="inferred from homology"/>
<dbReference type="InterPro" id="IPR051466">
    <property type="entry name" value="D-amino_acid_metab_enzyme"/>
</dbReference>
<dbReference type="PANTHER" id="PTHR28004">
    <property type="entry name" value="ZGC:162816-RELATED"/>
    <property type="match status" value="1"/>
</dbReference>
<gene>
    <name evidence="4" type="ORF">GTO91_08070</name>
</gene>
<dbReference type="InterPro" id="IPR042208">
    <property type="entry name" value="D-ser_dehydrat-like_sf"/>
</dbReference>
<dbReference type="SUPFAM" id="SSF51419">
    <property type="entry name" value="PLP-binding barrel"/>
    <property type="match status" value="1"/>
</dbReference>
<dbReference type="PANTHER" id="PTHR28004:SF2">
    <property type="entry name" value="D-SERINE DEHYDRATASE"/>
    <property type="match status" value="1"/>
</dbReference>
<dbReference type="Gene3D" id="3.20.20.10">
    <property type="entry name" value="Alanine racemase"/>
    <property type="match status" value="1"/>
</dbReference>
<dbReference type="InterPro" id="IPR001608">
    <property type="entry name" value="Ala_racemase_N"/>
</dbReference>
<keyword evidence="5" id="KW-1185">Reference proteome</keyword>
<comment type="similarity">
    <text evidence="1">Belongs to the DSD1 family.</text>
</comment>
<comment type="caution">
    <text evidence="4">The sequence shown here is derived from an EMBL/GenBank/DDBJ whole genome shotgun (WGS) entry which is preliminary data.</text>
</comment>
<sequence>MDPMTYGWTPLVAIRQAQLIANIERMAKKCQEKSVKLRPHFKAHKLLPVARMQQAKGAVGFTVAKLSEAQVLINGGFKDILVAFPLWGEAKWDAYFRMAEESTMATIVDTEELLEAWRAQAIRRGRPVDLYVKVDSGLRRVGYPPGERLKALIRAVAACPQIHFRGLLTHAGHVYGAASMSERERIGREEGAVLLSLAEEMDGEGIRIPEISVGSTPSVEFNLDTPGVTEVRPGNYVFNDATQVRLGVAQLAECALRVVTTVVSRPEANRRIIDAGAKVLALDQGAHGNQADVGYGMLTVPGWKLTRLSEEHGVLERTAPNSPELPLGATITLIPNHACPVVNLADEVAVIDEGGTILETWPVDARGCSR</sequence>
<dbReference type="Proteomes" id="UP000463470">
    <property type="component" value="Unassembled WGS sequence"/>
</dbReference>
<dbReference type="InterPro" id="IPR029066">
    <property type="entry name" value="PLP-binding_barrel"/>
</dbReference>
<feature type="domain" description="D-serine dehydratase-like" evidence="3">
    <location>
        <begin position="255"/>
        <end position="352"/>
    </location>
</feature>
<protein>
    <recommendedName>
        <fullName evidence="3">D-serine dehydratase-like domain-containing protein</fullName>
    </recommendedName>
</protein>
<reference evidence="4 5" key="1">
    <citation type="submission" date="2020-01" db="EMBL/GenBank/DDBJ databases">
        <title>Whole-genome sequence of Heliobacterium undosum DSM 13378.</title>
        <authorList>
            <person name="Kyndt J.A."/>
            <person name="Meyer T.E."/>
        </authorList>
    </citation>
    <scope>NUCLEOTIDE SEQUENCE [LARGE SCALE GENOMIC DNA]</scope>
    <source>
        <strain evidence="4 5">DSM 13378</strain>
    </source>
</reference>
<dbReference type="GO" id="GO:0008721">
    <property type="term" value="F:D-serine ammonia-lyase activity"/>
    <property type="evidence" value="ECO:0007669"/>
    <property type="project" value="TreeGrafter"/>
</dbReference>
<dbReference type="Pfam" id="PF01168">
    <property type="entry name" value="Ala_racemase_N"/>
    <property type="match status" value="1"/>
</dbReference>
<evidence type="ECO:0000313" key="5">
    <source>
        <dbReference type="Proteomes" id="UP000463470"/>
    </source>
</evidence>
<evidence type="ECO:0000256" key="1">
    <source>
        <dbReference type="ARBA" id="ARBA00005323"/>
    </source>
</evidence>
<keyword evidence="2" id="KW-0456">Lyase</keyword>
<organism evidence="4 5">
    <name type="scientific">Heliomicrobium undosum</name>
    <dbReference type="NCBI Taxonomy" id="121734"/>
    <lineage>
        <taxon>Bacteria</taxon>
        <taxon>Bacillati</taxon>
        <taxon>Bacillota</taxon>
        <taxon>Clostridia</taxon>
        <taxon>Eubacteriales</taxon>
        <taxon>Heliobacteriaceae</taxon>
        <taxon>Heliomicrobium</taxon>
    </lineage>
</organism>
<dbReference type="RefSeq" id="WP_161257505.1">
    <property type="nucleotide sequence ID" value="NZ_WXEY01000006.1"/>
</dbReference>
<dbReference type="Pfam" id="PF14031">
    <property type="entry name" value="D-ser_dehydrat"/>
    <property type="match status" value="1"/>
</dbReference>
<evidence type="ECO:0000256" key="2">
    <source>
        <dbReference type="ARBA" id="ARBA00023239"/>
    </source>
</evidence>
<dbReference type="Gene3D" id="2.40.37.20">
    <property type="entry name" value="D-serine dehydratase-like domain"/>
    <property type="match status" value="1"/>
</dbReference>
<evidence type="ECO:0000313" key="4">
    <source>
        <dbReference type="EMBL" id="MZP29658.1"/>
    </source>
</evidence>
<evidence type="ECO:0000259" key="3">
    <source>
        <dbReference type="SMART" id="SM01119"/>
    </source>
</evidence>
<dbReference type="InterPro" id="IPR026956">
    <property type="entry name" value="D-ser_dehydrat-like_dom"/>
</dbReference>
<dbReference type="SMART" id="SM01119">
    <property type="entry name" value="D-ser_dehydrat"/>
    <property type="match status" value="1"/>
</dbReference>
<dbReference type="GO" id="GO:0036088">
    <property type="term" value="P:D-serine catabolic process"/>
    <property type="evidence" value="ECO:0007669"/>
    <property type="project" value="TreeGrafter"/>
</dbReference>
<dbReference type="EMBL" id="WXEY01000006">
    <property type="protein sequence ID" value="MZP29658.1"/>
    <property type="molecule type" value="Genomic_DNA"/>
</dbReference>
<dbReference type="OrthoDB" id="9788869at2"/>
<accession>A0A845L7F7</accession>
<dbReference type="AlphaFoldDB" id="A0A845L7F7"/>